<proteinExistence type="predicted"/>
<gene>
    <name evidence="1" type="ORF">CRV2_00007398</name>
</gene>
<accession>A0ACA9TDF8</accession>
<name>A0ACA9TDF8_BIOOC</name>
<comment type="caution">
    <text evidence="1">The sequence shown here is derived from an EMBL/GenBank/DDBJ whole genome shotgun (WGS) entry which is preliminary data.</text>
</comment>
<organism evidence="1 2">
    <name type="scientific">Clonostachys rosea f. rosea IK726</name>
    <dbReference type="NCBI Taxonomy" id="1349383"/>
    <lineage>
        <taxon>Eukaryota</taxon>
        <taxon>Fungi</taxon>
        <taxon>Dikarya</taxon>
        <taxon>Ascomycota</taxon>
        <taxon>Pezizomycotina</taxon>
        <taxon>Sordariomycetes</taxon>
        <taxon>Hypocreomycetidae</taxon>
        <taxon>Hypocreales</taxon>
        <taxon>Bionectriaceae</taxon>
        <taxon>Clonostachys</taxon>
    </lineage>
</organism>
<reference evidence="1" key="2">
    <citation type="submission" date="2021-10" db="EMBL/GenBank/DDBJ databases">
        <authorList>
            <person name="Piombo E."/>
        </authorList>
    </citation>
    <scope>NUCLEOTIDE SEQUENCE</scope>
</reference>
<dbReference type="Proteomes" id="UP000836387">
    <property type="component" value="Unassembled WGS sequence"/>
</dbReference>
<protein>
    <submittedName>
        <fullName evidence="1">Uncharacterized protein</fullName>
    </submittedName>
</protein>
<evidence type="ECO:0000313" key="2">
    <source>
        <dbReference type="Proteomes" id="UP000836387"/>
    </source>
</evidence>
<sequence length="219" mass="22495">MLLAILTPKRGCDFDCSLHDRPDSVGKHLVTAFHLEVLQPHRSHQLVDRDLDPGNGDADLVQALNLLLLPVLRIAALLDLAVGAVADGDAAHDEVGGHEVRDLLVGLFGFFVGVAVGLGVAHLGELLDGAEGALQGPLDEVDAGGAEGQALLAGDCGRVEASVLSQVFGGHEGQLEVVLDQDARHEGELVKVRDGGVAGGVGGWRGDGGQLADDLGGLV</sequence>
<dbReference type="EMBL" id="CADEHS020000003">
    <property type="protein sequence ID" value="CAG9938965.1"/>
    <property type="molecule type" value="Genomic_DNA"/>
</dbReference>
<reference evidence="1" key="1">
    <citation type="submission" date="2020-04" db="EMBL/GenBank/DDBJ databases">
        <authorList>
            <person name="Broberg M."/>
        </authorList>
    </citation>
    <scope>NUCLEOTIDE SEQUENCE</scope>
</reference>
<keyword evidence="2" id="KW-1185">Reference proteome</keyword>
<evidence type="ECO:0000313" key="1">
    <source>
        <dbReference type="EMBL" id="CAG9938965.1"/>
    </source>
</evidence>